<reference evidence="5" key="1">
    <citation type="journal article" date="2021" name="J Fungi (Basel)">
        <title>Virulence traits and population genomics of the black yeast Aureobasidium melanogenum.</title>
        <authorList>
            <person name="Cernosa A."/>
            <person name="Sun X."/>
            <person name="Gostincar C."/>
            <person name="Fang C."/>
            <person name="Gunde-Cimerman N."/>
            <person name="Song Z."/>
        </authorList>
    </citation>
    <scope>NUCLEOTIDE SEQUENCE</scope>
    <source>
        <strain evidence="5">EXF-9298</strain>
    </source>
</reference>
<name>A0A9P8G440_AURME</name>
<evidence type="ECO:0000256" key="2">
    <source>
        <dbReference type="ARBA" id="ARBA00022679"/>
    </source>
</evidence>
<organism evidence="5 6">
    <name type="scientific">Aureobasidium melanogenum</name>
    <name type="common">Aureobasidium pullulans var. melanogenum</name>
    <dbReference type="NCBI Taxonomy" id="46634"/>
    <lineage>
        <taxon>Eukaryota</taxon>
        <taxon>Fungi</taxon>
        <taxon>Dikarya</taxon>
        <taxon>Ascomycota</taxon>
        <taxon>Pezizomycotina</taxon>
        <taxon>Dothideomycetes</taxon>
        <taxon>Dothideomycetidae</taxon>
        <taxon>Dothideales</taxon>
        <taxon>Saccotheciaceae</taxon>
        <taxon>Aureobasidium</taxon>
    </lineage>
</organism>
<comment type="caution">
    <text evidence="5">The sequence shown here is derived from an EMBL/GenBank/DDBJ whole genome shotgun (WGS) entry which is preliminary data.</text>
</comment>
<dbReference type="EMBL" id="JAHFXS010000053">
    <property type="protein sequence ID" value="KAG9989998.1"/>
    <property type="molecule type" value="Genomic_DNA"/>
</dbReference>
<gene>
    <name evidence="5" type="ORF">KCU98_g1476</name>
</gene>
<evidence type="ECO:0000256" key="1">
    <source>
        <dbReference type="ARBA" id="ARBA00022603"/>
    </source>
</evidence>
<dbReference type="Proteomes" id="UP000729357">
    <property type="component" value="Unassembled WGS sequence"/>
</dbReference>
<evidence type="ECO:0000313" key="6">
    <source>
        <dbReference type="Proteomes" id="UP000729357"/>
    </source>
</evidence>
<keyword evidence="1" id="KW-0489">Methyltransferase</keyword>
<dbReference type="PANTHER" id="PTHR43712">
    <property type="entry name" value="PUTATIVE (AFU_ORTHOLOGUE AFUA_4G14580)-RELATED"/>
    <property type="match status" value="1"/>
</dbReference>
<keyword evidence="3" id="KW-0949">S-adenosyl-L-methionine</keyword>
<dbReference type="InterPro" id="IPR001077">
    <property type="entry name" value="COMT_C"/>
</dbReference>
<dbReference type="PANTHER" id="PTHR43712:SF5">
    <property type="entry name" value="O-METHYLTRANSFERASE ASQN-RELATED"/>
    <property type="match status" value="1"/>
</dbReference>
<accession>A0A9P8G440</accession>
<proteinExistence type="predicted"/>
<dbReference type="Gene3D" id="3.40.50.150">
    <property type="entry name" value="Vaccinia Virus protein VP39"/>
    <property type="match status" value="1"/>
</dbReference>
<dbReference type="SUPFAM" id="SSF53335">
    <property type="entry name" value="S-adenosyl-L-methionine-dependent methyltransferases"/>
    <property type="match status" value="1"/>
</dbReference>
<reference evidence="5" key="2">
    <citation type="submission" date="2021-08" db="EMBL/GenBank/DDBJ databases">
        <authorList>
            <person name="Gostincar C."/>
            <person name="Sun X."/>
            <person name="Song Z."/>
            <person name="Gunde-Cimerman N."/>
        </authorList>
    </citation>
    <scope>NUCLEOTIDE SEQUENCE</scope>
    <source>
        <strain evidence="5">EXF-9298</strain>
    </source>
</reference>
<feature type="non-terminal residue" evidence="5">
    <location>
        <position position="1"/>
    </location>
</feature>
<dbReference type="AlphaFoldDB" id="A0A9P8G440"/>
<dbReference type="InterPro" id="IPR016461">
    <property type="entry name" value="COMT-like"/>
</dbReference>
<dbReference type="PROSITE" id="PS51683">
    <property type="entry name" value="SAM_OMT_II"/>
    <property type="match status" value="1"/>
</dbReference>
<protein>
    <recommendedName>
        <fullName evidence="4">O-methyltransferase C-terminal domain-containing protein</fullName>
    </recommendedName>
</protein>
<evidence type="ECO:0000256" key="3">
    <source>
        <dbReference type="ARBA" id="ARBA00022691"/>
    </source>
</evidence>
<keyword evidence="6" id="KW-1185">Reference proteome</keyword>
<dbReference type="Pfam" id="PF00891">
    <property type="entry name" value="Methyltransf_2"/>
    <property type="match status" value="1"/>
</dbReference>
<feature type="domain" description="O-methyltransferase C-terminal" evidence="4">
    <location>
        <begin position="56"/>
        <end position="204"/>
    </location>
</feature>
<dbReference type="GO" id="GO:0008171">
    <property type="term" value="F:O-methyltransferase activity"/>
    <property type="evidence" value="ECO:0007669"/>
    <property type="project" value="InterPro"/>
</dbReference>
<keyword evidence="2" id="KW-0808">Transferase</keyword>
<evidence type="ECO:0000313" key="5">
    <source>
        <dbReference type="EMBL" id="KAG9989998.1"/>
    </source>
</evidence>
<sequence length="210" mass="23729">MPEAKLKFIMRMAMTTKIFCQPTSEHVTHTAYSALLATNQNHYNWAVFMSDIYAPTAIGGPSGHASAALAKAYPNLKFIVQDLPEVIKISAATSVSSITKLATRIKFQPHNFFNEQPVHGADVYLLRMILHDWAFDDAVRIISNIVPILRRRSRIIIMDTVLPTPASILSAAERLLWVRDLTMMQFFNSRERTIEDWKAVLTKANSLLEV</sequence>
<dbReference type="GO" id="GO:0032259">
    <property type="term" value="P:methylation"/>
    <property type="evidence" value="ECO:0007669"/>
    <property type="project" value="UniProtKB-KW"/>
</dbReference>
<dbReference type="InterPro" id="IPR029063">
    <property type="entry name" value="SAM-dependent_MTases_sf"/>
</dbReference>
<evidence type="ECO:0000259" key="4">
    <source>
        <dbReference type="Pfam" id="PF00891"/>
    </source>
</evidence>